<keyword evidence="10" id="KW-0808">Transferase</keyword>
<feature type="compositionally biased region" description="Acidic residues" evidence="8">
    <location>
        <begin position="1080"/>
        <end position="1096"/>
    </location>
</feature>
<keyword evidence="11" id="KW-1185">Reference proteome</keyword>
<dbReference type="GO" id="GO:0000182">
    <property type="term" value="F:rDNA binding"/>
    <property type="evidence" value="ECO:0007669"/>
    <property type="project" value="TreeGrafter"/>
</dbReference>
<dbReference type="GO" id="GO:0000287">
    <property type="term" value="F:magnesium ion binding"/>
    <property type="evidence" value="ECO:0007669"/>
    <property type="project" value="InterPro"/>
</dbReference>
<dbReference type="Pfam" id="PF04931">
    <property type="entry name" value="DNA_pol_phi"/>
    <property type="match status" value="1"/>
</dbReference>
<keyword evidence="5" id="KW-0460">Magnesium</keyword>
<dbReference type="NCBIfam" id="TIGR02089">
    <property type="entry name" value="TTC"/>
    <property type="match status" value="1"/>
</dbReference>
<keyword evidence="6" id="KW-0539">Nucleus</keyword>
<comment type="catalytic activity">
    <reaction evidence="7">
        <text>(R)-malate + NAD(+) = pyruvate + CO2 + NADH</text>
        <dbReference type="Rhea" id="RHEA:18365"/>
        <dbReference type="ChEBI" id="CHEBI:15361"/>
        <dbReference type="ChEBI" id="CHEBI:15588"/>
        <dbReference type="ChEBI" id="CHEBI:16526"/>
        <dbReference type="ChEBI" id="CHEBI:57540"/>
        <dbReference type="ChEBI" id="CHEBI:57945"/>
        <dbReference type="EC" id="1.1.1.83"/>
    </reaction>
</comment>
<dbReference type="InterPro" id="IPR019818">
    <property type="entry name" value="IsoCit/isopropylmalate_DH_CS"/>
</dbReference>
<dbReference type="PANTHER" id="PTHR13213:SF2">
    <property type="entry name" value="MYB-BINDING PROTEIN 1A"/>
    <property type="match status" value="1"/>
</dbReference>
<dbReference type="InterPro" id="IPR007015">
    <property type="entry name" value="DNA_pol_V/MYBBP1A"/>
</dbReference>
<dbReference type="InterPro" id="IPR011829">
    <property type="entry name" value="TTC_DH"/>
</dbReference>
<dbReference type="SUPFAM" id="SSF48371">
    <property type="entry name" value="ARM repeat"/>
    <property type="match status" value="1"/>
</dbReference>
<proteinExistence type="inferred from homology"/>
<feature type="compositionally biased region" description="Acidic residues" evidence="8">
    <location>
        <begin position="1170"/>
        <end position="1180"/>
    </location>
</feature>
<feature type="domain" description="Isopropylmalate dehydrogenase-like" evidence="9">
    <location>
        <begin position="17"/>
        <end position="360"/>
    </location>
</feature>
<dbReference type="SUPFAM" id="SSF53659">
    <property type="entry name" value="Isocitrate/Isopropylmalate dehydrogenase-like"/>
    <property type="match status" value="1"/>
</dbReference>
<comment type="caution">
    <text evidence="10">The sequence shown here is derived from an EMBL/GenBank/DDBJ whole genome shotgun (WGS) entry which is preliminary data.</text>
</comment>
<organism evidence="10 11">
    <name type="scientific">Monascus purpureus</name>
    <name type="common">Red mold</name>
    <name type="synonym">Monascus anka</name>
    <dbReference type="NCBI Taxonomy" id="5098"/>
    <lineage>
        <taxon>Eukaryota</taxon>
        <taxon>Fungi</taxon>
        <taxon>Dikarya</taxon>
        <taxon>Ascomycota</taxon>
        <taxon>Pezizomycotina</taxon>
        <taxon>Eurotiomycetes</taxon>
        <taxon>Eurotiomycetidae</taxon>
        <taxon>Eurotiales</taxon>
        <taxon>Aspergillaceae</taxon>
        <taxon>Monascus</taxon>
    </lineage>
</organism>
<reference evidence="10 11" key="1">
    <citation type="submission" date="2019-06" db="EMBL/GenBank/DDBJ databases">
        <title>Wine fermentation using esterase from Monascus purpureus.</title>
        <authorList>
            <person name="Geng C."/>
            <person name="Zhang Y."/>
        </authorList>
    </citation>
    <scope>NUCLEOTIDE SEQUENCE [LARGE SCALE GENOMIC DNA]</scope>
    <source>
        <strain evidence="10">HQ1</strain>
    </source>
</reference>
<evidence type="ECO:0000256" key="5">
    <source>
        <dbReference type="ARBA" id="ARBA00022842"/>
    </source>
</evidence>
<feature type="region of interest" description="Disordered" evidence="8">
    <location>
        <begin position="1110"/>
        <end position="1144"/>
    </location>
</feature>
<dbReference type="Pfam" id="PF00180">
    <property type="entry name" value="Iso_dh"/>
    <property type="match status" value="1"/>
</dbReference>
<evidence type="ECO:0000256" key="7">
    <source>
        <dbReference type="ARBA" id="ARBA00049301"/>
    </source>
</evidence>
<dbReference type="PROSITE" id="PS00470">
    <property type="entry name" value="IDH_IMDH"/>
    <property type="match status" value="1"/>
</dbReference>
<dbReference type="Gene3D" id="3.40.718.10">
    <property type="entry name" value="Isopropylmalate Dehydrogenase"/>
    <property type="match status" value="1"/>
</dbReference>
<evidence type="ECO:0000259" key="9">
    <source>
        <dbReference type="SMART" id="SM01329"/>
    </source>
</evidence>
<evidence type="ECO:0000256" key="4">
    <source>
        <dbReference type="ARBA" id="ARBA00013126"/>
    </source>
</evidence>
<evidence type="ECO:0000256" key="2">
    <source>
        <dbReference type="ARBA" id="ARBA00006809"/>
    </source>
</evidence>
<dbReference type="STRING" id="5098.A0A507QSU1"/>
<comment type="subcellular location">
    <subcellularLocation>
        <location evidence="1">Nucleus</location>
    </subcellularLocation>
</comment>
<keyword evidence="10" id="KW-0548">Nucleotidyltransferase</keyword>
<evidence type="ECO:0000313" key="11">
    <source>
        <dbReference type="Proteomes" id="UP000319663"/>
    </source>
</evidence>
<comment type="similarity">
    <text evidence="3">Belongs to the isocitrate and isopropylmalate dehydrogenases family.</text>
</comment>
<feature type="region of interest" description="Disordered" evidence="8">
    <location>
        <begin position="1076"/>
        <end position="1096"/>
    </location>
</feature>
<dbReference type="GO" id="GO:0006355">
    <property type="term" value="P:regulation of DNA-templated transcription"/>
    <property type="evidence" value="ECO:0007669"/>
    <property type="project" value="InterPro"/>
</dbReference>
<evidence type="ECO:0000313" key="10">
    <source>
        <dbReference type="EMBL" id="TQB70110.1"/>
    </source>
</evidence>
<dbReference type="PANTHER" id="PTHR13213">
    <property type="entry name" value="MYB-BINDING PROTEIN 1A FAMILY MEMBER"/>
    <property type="match status" value="1"/>
</dbReference>
<feature type="compositionally biased region" description="Acidic residues" evidence="8">
    <location>
        <begin position="1118"/>
        <end position="1144"/>
    </location>
</feature>
<dbReference type="EMBL" id="VIFY01000121">
    <property type="protein sequence ID" value="TQB70110.1"/>
    <property type="molecule type" value="Genomic_DNA"/>
</dbReference>
<sequence length="1369" mass="151402">MGSISASMPPGTKKSYRIASIPGDGIGPEVISAGITVLETLAAALGTFELQFEHFDWSSEYYKAHGKYLPDDALQSLKKFDAILFGAVGAPDVPDHISLWGLRLAICQPLQQYANVRPTKVIRGTQSPLRNCTTGDLDWVIIRENSEGEYAGQGGRSHVGKPWEVSTEVSIFTRHGVERIMQFAFETARSRPKKHITVVTKSNAQRNGLVMWDEVAADVAKKFPDVTCDKMLVDAMTTRMVLKPESLDTIVATNLHADILSDLAAALAGSIGIAPTSNLDPTRENPSMFEPIHGSGFDIAGKGIANPVATFWTASEMLAWLGEKEAAKELLDCVEAVCERGVVTSDLGGTRTTVEVTNAIFLPLPRMAQSQAGSKKRRREPFNVDVRLVEIYEDLASEKDEIRLKAAQALVSQFTSDKNPTEEQIRKALQRLFRGLCSSRKAARVGFSIALTEILAQVFVASRELSALSVSGVLDIWESQSNASGSESGQEQRDHHFGRLFGAEAIIKSLVLFQSSVPFTCWTRLLDLVFELAKKKPWIREECGWIVYRGIYDLSTKDADSKYVEAAIEKLCSHELARTPEGISIWVAAMDLFPNIHFPSHVWKHNDPLDPRERGTLAKLMKESSASEGEAKNQGNDPKPSGVWNSKLHFAWDAVLTRVSDVTKKKSKDKASKASRLSFVDFWTEVVDNGLFASASSEERKYWGFLLLVKVLNEAPPQQVSLVFTKNLVRCLMNQLAVEDRYLHRMAVKAAKSIQARVSREPGFAAVAVNGLMGPSGSITFDQITKTKTVEKIVVEADVNALTEIITLFEKSIENPGTTDIKVAASSRQFLAGLLVSIVRARSSTSNNTQEDFQEILEKIMLIFVRFAYFTGKGDEGEGQSTVRPVVSEPTQELFRNRMNSCLNSIITTQKYAATVPYAVVRKIHDAVKSEVFGKCIIHMDNTVRDSVKTALKSLKKLSSKEKKDGGPGVAAFKLLYSLTVLQVYNGDADAVSMLDELEFCHAKFLGDKDKESKSKKEDTSDASNALVEILLSFASKPSQLFRRMSEQVFGAFADQVTADGLDSLVSILEAKENLAGQEEMFEQQDDEGGDEDMMDVDEEDSDVEVVDHDHADHSHDEDEEEESNTSDDTGSNDEEDDEEDDDELAAFETKLAEALGTHRADQDLNAESSDSDADMNDDEMENLDGQLAKVFQARRQILSKKKDKKDAKENMVNFKNRVLDLLEIYVKKCHAKVLALDLLLPLLRLTRKSSIKQISNKANSVLREYTKLCKGSAVPSLESTEPVWDLLKEIHKEAARSGPPTHSSGCSQASLLIVKVLVANNKKAIAGVVDVYASTRKEQLTSKRCHVQPSFFTDWNNWCVNASKQMKD</sequence>
<dbReference type="Proteomes" id="UP000319663">
    <property type="component" value="Unassembled WGS sequence"/>
</dbReference>
<dbReference type="GO" id="GO:0051287">
    <property type="term" value="F:NAD binding"/>
    <property type="evidence" value="ECO:0007669"/>
    <property type="project" value="InterPro"/>
</dbReference>
<protein>
    <recommendedName>
        <fullName evidence="4">D-malate dehydrogenase (decarboxylating)</fullName>
        <ecNumber evidence="4">1.1.1.83</ecNumber>
    </recommendedName>
</protein>
<dbReference type="SMART" id="SM01329">
    <property type="entry name" value="Iso_dh"/>
    <property type="match status" value="1"/>
</dbReference>
<dbReference type="InterPro" id="IPR016024">
    <property type="entry name" value="ARM-type_fold"/>
</dbReference>
<keyword evidence="10" id="KW-0239">DNA-directed DNA polymerase</keyword>
<accession>A0A507QSU1</accession>
<name>A0A507QSU1_MONPU</name>
<dbReference type="GO" id="GO:0046553">
    <property type="term" value="F:D-malate dehydrogenase (decarboxylating) (NAD+) activity"/>
    <property type="evidence" value="ECO:0007669"/>
    <property type="project" value="UniProtKB-EC"/>
</dbReference>
<gene>
    <name evidence="10" type="primary">POL5</name>
    <name evidence="10" type="ORF">MPDQ_000937</name>
</gene>
<comment type="similarity">
    <text evidence="2">Belongs to the MYBBP1A family.</text>
</comment>
<dbReference type="GO" id="GO:0003887">
    <property type="term" value="F:DNA-directed DNA polymerase activity"/>
    <property type="evidence" value="ECO:0007669"/>
    <property type="project" value="UniProtKB-KW"/>
</dbReference>
<evidence type="ECO:0000256" key="8">
    <source>
        <dbReference type="SAM" id="MobiDB-lite"/>
    </source>
</evidence>
<feature type="region of interest" description="Disordered" evidence="8">
    <location>
        <begin position="1156"/>
        <end position="1180"/>
    </location>
</feature>
<evidence type="ECO:0000256" key="3">
    <source>
        <dbReference type="ARBA" id="ARBA00007769"/>
    </source>
</evidence>
<feature type="region of interest" description="Disordered" evidence="8">
    <location>
        <begin position="622"/>
        <end position="644"/>
    </location>
</feature>
<evidence type="ECO:0000256" key="6">
    <source>
        <dbReference type="ARBA" id="ARBA00023242"/>
    </source>
</evidence>
<evidence type="ECO:0000256" key="1">
    <source>
        <dbReference type="ARBA" id="ARBA00004123"/>
    </source>
</evidence>
<dbReference type="InterPro" id="IPR024084">
    <property type="entry name" value="IsoPropMal-DH-like_dom"/>
</dbReference>
<dbReference type="EC" id="1.1.1.83" evidence="4"/>
<dbReference type="GO" id="GO:0005730">
    <property type="term" value="C:nucleolus"/>
    <property type="evidence" value="ECO:0007669"/>
    <property type="project" value="InterPro"/>
</dbReference>